<dbReference type="AlphaFoldDB" id="A0A0A9ZBL4"/>
<keyword evidence="3" id="KW-0217">Developmental protein</keyword>
<evidence type="ECO:0000256" key="3">
    <source>
        <dbReference type="ARBA" id="ARBA00022473"/>
    </source>
</evidence>
<evidence type="ECO:0000256" key="1">
    <source>
        <dbReference type="ARBA" id="ARBA00004479"/>
    </source>
</evidence>
<dbReference type="Pfam" id="PF01105">
    <property type="entry name" value="EMP24_GP25L"/>
    <property type="match status" value="1"/>
</dbReference>
<dbReference type="InterPro" id="IPR015720">
    <property type="entry name" value="Emp24-like"/>
</dbReference>
<reference evidence="11" key="2">
    <citation type="submission" date="2014-07" db="EMBL/GenBank/DDBJ databases">
        <authorList>
            <person name="Hull J."/>
        </authorList>
    </citation>
    <scope>NUCLEOTIDE SEQUENCE</scope>
</reference>
<evidence type="ECO:0000256" key="6">
    <source>
        <dbReference type="ARBA" id="ARBA00022989"/>
    </source>
</evidence>
<gene>
    <name evidence="11" type="primary">empB_0</name>
    <name evidence="11" type="ORF">CM83_17621</name>
</gene>
<keyword evidence="7" id="KW-0472">Membrane</keyword>
<feature type="domain" description="GOLD" evidence="10">
    <location>
        <begin position="34"/>
        <end position="126"/>
    </location>
</feature>
<reference evidence="11" key="1">
    <citation type="journal article" date="2014" name="PLoS ONE">
        <title>Transcriptome-Based Identification of ABC Transporters in the Western Tarnished Plant Bug Lygus hesperus.</title>
        <authorList>
            <person name="Hull J.J."/>
            <person name="Chaney K."/>
            <person name="Geib S.M."/>
            <person name="Fabrick J.A."/>
            <person name="Brent C.S."/>
            <person name="Walsh D."/>
            <person name="Lavine L.C."/>
        </authorList>
    </citation>
    <scope>NUCLEOTIDE SEQUENCE</scope>
</reference>
<protein>
    <submittedName>
        <fullName evidence="11">Transmembrane emp24 domain-containing protein B</fullName>
    </submittedName>
</protein>
<feature type="non-terminal residue" evidence="11">
    <location>
        <position position="1"/>
    </location>
</feature>
<dbReference type="InterPro" id="IPR009038">
    <property type="entry name" value="GOLD_dom"/>
</dbReference>
<evidence type="ECO:0000256" key="2">
    <source>
        <dbReference type="ARBA" id="ARBA00007104"/>
    </source>
</evidence>
<name>A0A0A9ZBL4_LYGHE</name>
<dbReference type="PROSITE" id="PS50866">
    <property type="entry name" value="GOLD"/>
    <property type="match status" value="1"/>
</dbReference>
<dbReference type="EMBL" id="GBHO01004414">
    <property type="protein sequence ID" value="JAG39190.1"/>
    <property type="molecule type" value="Transcribed_RNA"/>
</dbReference>
<accession>A0A0A9ZBL4</accession>
<evidence type="ECO:0000256" key="8">
    <source>
        <dbReference type="ARBA" id="ARBA00037847"/>
    </source>
</evidence>
<comment type="subcellular location">
    <subcellularLocation>
        <location evidence="8">Endomembrane system</location>
        <topology evidence="8">Single-pass membrane protein</topology>
    </subcellularLocation>
    <subcellularLocation>
        <location evidence="1 9">Membrane</location>
        <topology evidence="1 9">Single-pass type I membrane protein</topology>
    </subcellularLocation>
</comment>
<evidence type="ECO:0000256" key="9">
    <source>
        <dbReference type="RuleBase" id="RU003827"/>
    </source>
</evidence>
<dbReference type="PANTHER" id="PTHR22811">
    <property type="entry name" value="TRANSMEMBRANE EMP24 DOMAIN-CONTAINING PROTEIN"/>
    <property type="match status" value="1"/>
</dbReference>
<dbReference type="GO" id="GO:0016020">
    <property type="term" value="C:membrane"/>
    <property type="evidence" value="ECO:0007669"/>
    <property type="project" value="UniProtKB-SubCell"/>
</dbReference>
<dbReference type="InterPro" id="IPR036598">
    <property type="entry name" value="GOLD_dom_sf"/>
</dbReference>
<comment type="similarity">
    <text evidence="2 9">Belongs to the EMP24/GP25L family.</text>
</comment>
<evidence type="ECO:0000256" key="5">
    <source>
        <dbReference type="ARBA" id="ARBA00022729"/>
    </source>
</evidence>
<keyword evidence="5" id="KW-0732">Signal</keyword>
<evidence type="ECO:0000259" key="10">
    <source>
        <dbReference type="PROSITE" id="PS50866"/>
    </source>
</evidence>
<dbReference type="SUPFAM" id="SSF101576">
    <property type="entry name" value="Supernatant protein factor (SPF), C-terminal domain"/>
    <property type="match status" value="1"/>
</dbReference>
<keyword evidence="4 9" id="KW-0812">Transmembrane</keyword>
<keyword evidence="6" id="KW-1133">Transmembrane helix</keyword>
<evidence type="ECO:0000256" key="7">
    <source>
        <dbReference type="ARBA" id="ARBA00023136"/>
    </source>
</evidence>
<evidence type="ECO:0000256" key="4">
    <source>
        <dbReference type="ARBA" id="ARBA00022692"/>
    </source>
</evidence>
<dbReference type="SMART" id="SM01190">
    <property type="entry name" value="EMP24_GP25L"/>
    <property type="match status" value="1"/>
</dbReference>
<sequence>ATVLTFKVCGFSVCATVHPPTNGCTTLQIPPREQRCFYEEFALKDTFNMQFYVISGGLLDIQFTLVDPSGEKVEDRMAFFNHEEEQTNEQEGLVKKEIKHGGVHEFCFSNEASRWTEKIVTFQMISKRASKVPTAKLSDLASAISQLVSFPQVFSKLDQYLQFISTRFTDENRSLHNLIARSEIVSCLSLTFSVALLYVSYTHMRKWFPESHASPGV</sequence>
<dbReference type="GO" id="GO:0012505">
    <property type="term" value="C:endomembrane system"/>
    <property type="evidence" value="ECO:0007669"/>
    <property type="project" value="UniProtKB-SubCell"/>
</dbReference>
<organism evidence="11">
    <name type="scientific">Lygus hesperus</name>
    <name type="common">Western plant bug</name>
    <dbReference type="NCBI Taxonomy" id="30085"/>
    <lineage>
        <taxon>Eukaryota</taxon>
        <taxon>Metazoa</taxon>
        <taxon>Ecdysozoa</taxon>
        <taxon>Arthropoda</taxon>
        <taxon>Hexapoda</taxon>
        <taxon>Insecta</taxon>
        <taxon>Pterygota</taxon>
        <taxon>Neoptera</taxon>
        <taxon>Paraneoptera</taxon>
        <taxon>Hemiptera</taxon>
        <taxon>Heteroptera</taxon>
        <taxon>Panheteroptera</taxon>
        <taxon>Cimicomorpha</taxon>
        <taxon>Miridae</taxon>
        <taxon>Mirini</taxon>
        <taxon>Lygus</taxon>
    </lineage>
</organism>
<proteinExistence type="inferred from homology"/>
<evidence type="ECO:0000313" key="11">
    <source>
        <dbReference type="EMBL" id="JAG39190.1"/>
    </source>
</evidence>